<dbReference type="GO" id="GO:0008233">
    <property type="term" value="F:peptidase activity"/>
    <property type="evidence" value="ECO:0007669"/>
    <property type="project" value="InterPro"/>
</dbReference>
<dbReference type="Gene3D" id="6.20.330.10">
    <property type="match status" value="1"/>
</dbReference>
<dbReference type="InterPro" id="IPR029045">
    <property type="entry name" value="ClpP/crotonase-like_dom_sf"/>
</dbReference>
<dbReference type="KEGG" id="vg:54986944"/>
<dbReference type="Gene3D" id="3.90.226.10">
    <property type="entry name" value="2-enoyl-CoA Hydratase, Chain A, domain 1"/>
    <property type="match status" value="1"/>
</dbReference>
<sequence length="498" mass="54111">MAVDIWLGTEKAFNKHASFELKYKFDKDAYSNYPFDDREEDLCPVFGVDINRKGLYLLDKVGETPVLKIHGSLVPSYRRYHQWYPGEVTSYEAINDALAILGETGHTDVILDHNSGGGAVSGLDTVTTNIERLQADGMNFRAHTDSASFSASYWIMSSANSVTASKMAEVGSIGVIAVIRTLANTEENYGVKFTVLKEGEFKAVGNPYEELSEADKKYLQENLKETNAFFLNHISAQRNLSLDDYKDWADGKTFFAAKAVKNGLVDRITTLNDLIGRGASAHTTGDRRKFEMKISPEKLAQIEAGANAADVLTKAELAHYTKEMADLKEAADKEAAAQKVLDDAEAEKLAKEAADKEAADKLAADKLAGVTGTTGTIDAAAYTGAIKEAAKLEIKVEDLTEKLAKAETALAEAQSQTASLVIVAQQAVKKLQVATGRPQVEKSSPTEILAQFNELQTTLASMFKIGQQTDDVPTKDANEPVVNSNVRHKVVSLNAGKK</sequence>
<proteinExistence type="inferred from homology"/>
<dbReference type="GeneID" id="54986944"/>
<dbReference type="GO" id="GO:0006508">
    <property type="term" value="P:proteolysis"/>
    <property type="evidence" value="ECO:0007669"/>
    <property type="project" value="InterPro"/>
</dbReference>
<dbReference type="RefSeq" id="YP_009796554.1">
    <property type="nucleotide sequence ID" value="NC_047902.1"/>
</dbReference>
<dbReference type="EMBL" id="MG596799">
    <property type="protein sequence ID" value="AUM59605.1"/>
    <property type="molecule type" value="Genomic_DNA"/>
</dbReference>
<dbReference type="PANTHER" id="PTHR42987:SF4">
    <property type="entry name" value="PROTEASE SOHB-RELATED"/>
    <property type="match status" value="1"/>
</dbReference>
<evidence type="ECO:0000256" key="2">
    <source>
        <dbReference type="SAM" id="Coils"/>
    </source>
</evidence>
<organism evidence="4 5">
    <name type="scientific">Pseudomonas phage PMBT3</name>
    <dbReference type="NCBI Taxonomy" id="2059856"/>
    <lineage>
        <taxon>Viruses</taxon>
        <taxon>Duplodnaviria</taxon>
        <taxon>Heunggongvirae</taxon>
        <taxon>Uroviricota</taxon>
        <taxon>Caudoviricetes</taxon>
        <taxon>Maxrubnervirus</taxon>
        <taxon>Maxrubnervirus PMBT3</taxon>
    </lineage>
</organism>
<name>A0A2I6PHS0_9CAUD</name>
<dbReference type="Proteomes" id="UP000240704">
    <property type="component" value="Segment"/>
</dbReference>
<evidence type="ECO:0000259" key="3">
    <source>
        <dbReference type="Pfam" id="PF01343"/>
    </source>
</evidence>
<evidence type="ECO:0000313" key="4">
    <source>
        <dbReference type="EMBL" id="AUM59605.1"/>
    </source>
</evidence>
<dbReference type="PANTHER" id="PTHR42987">
    <property type="entry name" value="PEPTIDASE S49"/>
    <property type="match status" value="1"/>
</dbReference>
<keyword evidence="5" id="KW-1185">Reference proteome</keyword>
<keyword evidence="2" id="KW-0175">Coiled coil</keyword>
<feature type="coiled-coil region" evidence="2">
    <location>
        <begin position="382"/>
        <end position="416"/>
    </location>
</feature>
<protein>
    <submittedName>
        <fullName evidence="4">Signal peptide peptidase</fullName>
    </submittedName>
</protein>
<evidence type="ECO:0000313" key="5">
    <source>
        <dbReference type="Proteomes" id="UP000240704"/>
    </source>
</evidence>
<accession>A0A2I6PHS0</accession>
<reference evidence="5" key="1">
    <citation type="submission" date="2017-11" db="EMBL/GenBank/DDBJ databases">
        <title>Genome sequence and characterization of the novel virulent phage PMBT3 infecting Pseudomonas sp.</title>
        <authorList>
            <person name="Koberg S."/>
            <person name="Brinks E."/>
            <person name="Heller K.J."/>
            <person name="Neve H."/>
            <person name="Franz C.M.A.P."/>
        </authorList>
    </citation>
    <scope>NUCLEOTIDE SEQUENCE [LARGE SCALE GENOMIC DNA]</scope>
</reference>
<dbReference type="Pfam" id="PF01343">
    <property type="entry name" value="Peptidase_S49"/>
    <property type="match status" value="1"/>
</dbReference>
<dbReference type="InterPro" id="IPR002142">
    <property type="entry name" value="Peptidase_S49"/>
</dbReference>
<dbReference type="SUPFAM" id="SSF52096">
    <property type="entry name" value="ClpP/crotonase"/>
    <property type="match status" value="1"/>
</dbReference>
<feature type="coiled-coil region" evidence="2">
    <location>
        <begin position="317"/>
        <end position="347"/>
    </location>
</feature>
<feature type="domain" description="Peptidase S49" evidence="3">
    <location>
        <begin position="140"/>
        <end position="277"/>
    </location>
</feature>
<evidence type="ECO:0000256" key="1">
    <source>
        <dbReference type="ARBA" id="ARBA00008683"/>
    </source>
</evidence>
<comment type="similarity">
    <text evidence="1">Belongs to the peptidase S49 family.</text>
</comment>